<dbReference type="GO" id="GO:0008409">
    <property type="term" value="F:5'-3' exonuclease activity"/>
    <property type="evidence" value="ECO:0007669"/>
    <property type="project" value="InterPro"/>
</dbReference>
<dbReference type="Pfam" id="PF00271">
    <property type="entry name" value="Helicase_C"/>
    <property type="match status" value="1"/>
</dbReference>
<protein>
    <recommendedName>
        <fullName evidence="2">Single-stranded-DNA-specific exonuclease RecJ</fullName>
    </recommendedName>
</protein>
<dbReference type="Pfam" id="PF01368">
    <property type="entry name" value="DHH"/>
    <property type="match status" value="1"/>
</dbReference>
<keyword evidence="6 10" id="KW-0269">Exonuclease</keyword>
<evidence type="ECO:0000256" key="7">
    <source>
        <dbReference type="ARBA" id="ARBA00022840"/>
    </source>
</evidence>
<dbReference type="InterPro" id="IPR003156">
    <property type="entry name" value="DHHA1_dom"/>
</dbReference>
<evidence type="ECO:0000256" key="4">
    <source>
        <dbReference type="ARBA" id="ARBA00022741"/>
    </source>
</evidence>
<evidence type="ECO:0000259" key="8">
    <source>
        <dbReference type="PROSITE" id="PS51192"/>
    </source>
</evidence>
<dbReference type="InterPro" id="IPR001667">
    <property type="entry name" value="DDH_dom"/>
</dbReference>
<comment type="caution">
    <text evidence="10">The sequence shown here is derived from an EMBL/GenBank/DDBJ whole genome shotgun (WGS) entry which is preliminary data.</text>
</comment>
<dbReference type="AlphaFoldDB" id="A0A7C8FZE2"/>
<feature type="domain" description="Helicase C-terminal" evidence="9">
    <location>
        <begin position="843"/>
        <end position="996"/>
    </location>
</feature>
<dbReference type="EMBL" id="WAJS01000036">
    <property type="protein sequence ID" value="KAB1641255.1"/>
    <property type="molecule type" value="Genomic_DNA"/>
</dbReference>
<dbReference type="GO" id="GO:0006281">
    <property type="term" value="P:DNA repair"/>
    <property type="evidence" value="ECO:0007669"/>
    <property type="project" value="InterPro"/>
</dbReference>
<proteinExistence type="inferred from homology"/>
<reference evidence="10 11" key="1">
    <citation type="submission" date="2019-09" db="EMBL/GenBank/DDBJ databases">
        <title>Whole genome shotgun sequencing (WGS) of Ellagibacter isourolithinifaciens DSM 104140(T) and Adlercreutzia muris DSM 29508(T).</title>
        <authorList>
            <person name="Stoll D.A."/>
            <person name="Danylec N."/>
            <person name="Huch M."/>
        </authorList>
    </citation>
    <scope>NUCLEOTIDE SEQUENCE [LARGE SCALE GENOMIC DNA]</scope>
    <source>
        <strain evidence="10 11">DSM 29508</strain>
    </source>
</reference>
<evidence type="ECO:0000313" key="10">
    <source>
        <dbReference type="EMBL" id="KAB1641255.1"/>
    </source>
</evidence>
<dbReference type="InterPro" id="IPR041122">
    <property type="entry name" value="RecJ_OB"/>
</dbReference>
<dbReference type="GO" id="GO:0006310">
    <property type="term" value="P:DNA recombination"/>
    <property type="evidence" value="ECO:0007669"/>
    <property type="project" value="InterPro"/>
</dbReference>
<dbReference type="RefSeq" id="WP_151431720.1">
    <property type="nucleotide sequence ID" value="NZ_JANJZI010000003.1"/>
</dbReference>
<dbReference type="PANTHER" id="PTHR30255">
    <property type="entry name" value="SINGLE-STRANDED-DNA-SPECIFIC EXONUCLEASE RECJ"/>
    <property type="match status" value="1"/>
</dbReference>
<organism evidence="10 11">
    <name type="scientific">Adlercreutzia muris</name>
    <dbReference type="NCBI Taxonomy" id="1796610"/>
    <lineage>
        <taxon>Bacteria</taxon>
        <taxon>Bacillati</taxon>
        <taxon>Actinomycetota</taxon>
        <taxon>Coriobacteriia</taxon>
        <taxon>Eggerthellales</taxon>
        <taxon>Eggerthellaceae</taxon>
        <taxon>Adlercreutzia</taxon>
    </lineage>
</organism>
<dbReference type="Pfam" id="PF17768">
    <property type="entry name" value="RecJ_OB"/>
    <property type="match status" value="1"/>
</dbReference>
<dbReference type="Pfam" id="PF02272">
    <property type="entry name" value="DHHA1"/>
    <property type="match status" value="1"/>
</dbReference>
<evidence type="ECO:0000313" key="11">
    <source>
        <dbReference type="Proteomes" id="UP000479639"/>
    </source>
</evidence>
<evidence type="ECO:0000256" key="2">
    <source>
        <dbReference type="ARBA" id="ARBA00019841"/>
    </source>
</evidence>
<keyword evidence="3" id="KW-0540">Nuclease</keyword>
<dbReference type="Proteomes" id="UP000479639">
    <property type="component" value="Unassembled WGS sequence"/>
</dbReference>
<evidence type="ECO:0000256" key="3">
    <source>
        <dbReference type="ARBA" id="ARBA00022722"/>
    </source>
</evidence>
<dbReference type="Gene3D" id="3.10.310.30">
    <property type="match status" value="1"/>
</dbReference>
<dbReference type="InterPro" id="IPR051673">
    <property type="entry name" value="SSDNA_exonuclease_RecJ"/>
</dbReference>
<gene>
    <name evidence="10" type="primary">recJ</name>
    <name evidence="10" type="ORF">F8D48_09970</name>
</gene>
<dbReference type="Gene3D" id="3.90.1640.30">
    <property type="match status" value="1"/>
</dbReference>
<dbReference type="PANTHER" id="PTHR30255:SF2">
    <property type="entry name" value="SINGLE-STRANDED-DNA-SPECIFIC EXONUCLEASE RECJ"/>
    <property type="match status" value="1"/>
</dbReference>
<dbReference type="InterPro" id="IPR001650">
    <property type="entry name" value="Helicase_C-like"/>
</dbReference>
<evidence type="ECO:0000259" key="9">
    <source>
        <dbReference type="PROSITE" id="PS51194"/>
    </source>
</evidence>
<evidence type="ECO:0000256" key="6">
    <source>
        <dbReference type="ARBA" id="ARBA00022839"/>
    </source>
</evidence>
<dbReference type="SUPFAM" id="SSF64182">
    <property type="entry name" value="DHH phosphoesterases"/>
    <property type="match status" value="1"/>
</dbReference>
<feature type="domain" description="Helicase ATP-binding" evidence="8">
    <location>
        <begin position="649"/>
        <end position="824"/>
    </location>
</feature>
<keyword evidence="7" id="KW-0067">ATP-binding</keyword>
<sequence>MTAQFSIREAAPEAVRCLQRELALPRFIAATLVGRGIDTPAAARHFLSPSLDRDWLNPRDIPGLPEVADGLAAALEGRKRILVFGDFDLDGISATTVLTRGLRALGGCAFPFIPRRFEEGYGITAAAFERARELEPDVIVTVDCGIACKHEVAEIVKTGIEVYITDHHEAADLVPEGVCVADPKMEPGCPSAILAGVGVALKLVQMLGARLGFPHLWRSYTDFATLGTVADLMPMRDENRALVADGLARMNANPRPCIAALLATTGQAGKPMTATNLSFSLIPRLNAAGRMGNADLALDLLMCDNYGECCAMAERLEEVNNQRRAIEAELSDIARAQASEIYRGQRALVVAGEGWHEGVKGIVASRLVNTYGVPSLLFTVDGDEARGSGRSVGNVNLFEAVESLSHLTTRFGGHGAAVGVTIPVENLRAFAEGLDAYMQRLPEAAFHPLTTVDAAVSLDELTLETVAMVDCLAPFGQENPQPVFLARNVTLANTRAVGQTKDHFACTLTNGRASVAGIMFHCAAIEALLVNDAVVDAAFTVQIDEWRGRHSVKAMLETIAPARTCGALEACLDPEARTFCEELFAERDGTGNGDAPDREVMPDAGAPDLGAVRRRWEAVAERDPAGLEAQLVAAIIGEAPLHPAQRRILDALAAGQSTFAVMATGRGKSLCFQVHAAVRALAAREASLFIYPLRALIADQVFHLRAGLERFGIASAVITGESTPEERARVYAGLADGTVDIVLTTPEYLMFHTDELAASGRIRFVVVDEAHHIGQAKAGQRVAYTQLGRALARLGEPTVLAVTATANDCIAADIGDVLPLSASVIDETGRDNLYLDDQRNIAHRDDYLANLVASGEKTVVYVNSREHSVALARLLRRRVPQLACLIGFYNAGLSRAERQRVEELFRNDDLKVLVATSAFGEGVDIPNIRHVVLYHLPFSDVEFNQMSGRAGRDGKPAWVHLLYGRGDAALNERILAEATPDHDVMAQVYRRLRHLQRECPNDYFCAGPADLAHGASDGFHRVSPVSAACGLAVFRELGLIETRTVREAGREALWVRVQERADRVELTDSVRYREGIDERVGFGGFCDWALGLDAQGLTVHLSHPIVPQSGRNDEEGERRER</sequence>
<dbReference type="InterPro" id="IPR004610">
    <property type="entry name" value="RecJ"/>
</dbReference>
<dbReference type="InterPro" id="IPR014001">
    <property type="entry name" value="Helicase_ATP-bd"/>
</dbReference>
<keyword evidence="4" id="KW-0547">Nucleotide-binding</keyword>
<keyword evidence="5" id="KW-0378">Hydrolase</keyword>
<dbReference type="SMART" id="SM00487">
    <property type="entry name" value="DEXDc"/>
    <property type="match status" value="1"/>
</dbReference>
<keyword evidence="11" id="KW-1185">Reference proteome</keyword>
<dbReference type="GO" id="GO:0005524">
    <property type="term" value="F:ATP binding"/>
    <property type="evidence" value="ECO:0007669"/>
    <property type="project" value="UniProtKB-KW"/>
</dbReference>
<dbReference type="PROSITE" id="PS51192">
    <property type="entry name" value="HELICASE_ATP_BIND_1"/>
    <property type="match status" value="1"/>
</dbReference>
<evidence type="ECO:0000256" key="5">
    <source>
        <dbReference type="ARBA" id="ARBA00022801"/>
    </source>
</evidence>
<dbReference type="InterPro" id="IPR027417">
    <property type="entry name" value="P-loop_NTPase"/>
</dbReference>
<evidence type="ECO:0000256" key="1">
    <source>
        <dbReference type="ARBA" id="ARBA00005915"/>
    </source>
</evidence>
<dbReference type="Pfam" id="PF00270">
    <property type="entry name" value="DEAD"/>
    <property type="match status" value="1"/>
</dbReference>
<dbReference type="InterPro" id="IPR038763">
    <property type="entry name" value="DHH_sf"/>
</dbReference>
<accession>A0A7C8FZE2</accession>
<dbReference type="InterPro" id="IPR011545">
    <property type="entry name" value="DEAD/DEAH_box_helicase_dom"/>
</dbReference>
<dbReference type="PROSITE" id="PS51194">
    <property type="entry name" value="HELICASE_CTER"/>
    <property type="match status" value="1"/>
</dbReference>
<dbReference type="GO" id="GO:0003676">
    <property type="term" value="F:nucleic acid binding"/>
    <property type="evidence" value="ECO:0007669"/>
    <property type="project" value="InterPro"/>
</dbReference>
<comment type="similarity">
    <text evidence="1">Belongs to the RecJ family.</text>
</comment>
<name>A0A7C8FZE2_9ACTN</name>
<dbReference type="SUPFAM" id="SSF52540">
    <property type="entry name" value="P-loop containing nucleoside triphosphate hydrolases"/>
    <property type="match status" value="1"/>
</dbReference>
<dbReference type="Gene3D" id="3.40.50.300">
    <property type="entry name" value="P-loop containing nucleotide triphosphate hydrolases"/>
    <property type="match status" value="2"/>
</dbReference>
<dbReference type="NCBIfam" id="TIGR00644">
    <property type="entry name" value="recJ"/>
    <property type="match status" value="1"/>
</dbReference>
<dbReference type="SMART" id="SM00490">
    <property type="entry name" value="HELICc"/>
    <property type="match status" value="1"/>
</dbReference>